<accession>A0ABS3QBN7</accession>
<evidence type="ECO:0000259" key="3">
    <source>
        <dbReference type="Pfam" id="PF20862"/>
    </source>
</evidence>
<evidence type="ECO:0000256" key="2">
    <source>
        <dbReference type="SAM" id="Phobius"/>
    </source>
</evidence>
<comment type="caution">
    <text evidence="4">The sequence shown here is derived from an EMBL/GenBank/DDBJ whole genome shotgun (WGS) entry which is preliminary data.</text>
</comment>
<name>A0ABS3QBN7_9BACT</name>
<feature type="transmembrane region" description="Helical" evidence="2">
    <location>
        <begin position="65"/>
        <end position="85"/>
    </location>
</feature>
<dbReference type="InterPro" id="IPR049293">
    <property type="entry name" value="DUF6843"/>
</dbReference>
<dbReference type="Proteomes" id="UP000664369">
    <property type="component" value="Unassembled WGS sequence"/>
</dbReference>
<evidence type="ECO:0000313" key="4">
    <source>
        <dbReference type="EMBL" id="MBO2008110.1"/>
    </source>
</evidence>
<keyword evidence="5" id="KW-1185">Reference proteome</keyword>
<keyword evidence="2" id="KW-1133">Transmembrane helix</keyword>
<dbReference type="Pfam" id="PF20862">
    <property type="entry name" value="DUF6843"/>
    <property type="match status" value="1"/>
</dbReference>
<keyword evidence="2" id="KW-0812">Transmembrane</keyword>
<dbReference type="RefSeq" id="WP_208173628.1">
    <property type="nucleotide sequence ID" value="NZ_JAGETZ010000001.1"/>
</dbReference>
<reference evidence="4 5" key="1">
    <citation type="submission" date="2021-03" db="EMBL/GenBank/DDBJ databases">
        <authorList>
            <person name="Kim M.K."/>
        </authorList>
    </citation>
    <scope>NUCLEOTIDE SEQUENCE [LARGE SCALE GENOMIC DNA]</scope>
    <source>
        <strain evidence="4 5">BT442</strain>
    </source>
</reference>
<evidence type="ECO:0000256" key="1">
    <source>
        <dbReference type="SAM" id="MobiDB-lite"/>
    </source>
</evidence>
<evidence type="ECO:0000313" key="5">
    <source>
        <dbReference type="Proteomes" id="UP000664369"/>
    </source>
</evidence>
<proteinExistence type="predicted"/>
<organism evidence="4 5">
    <name type="scientific">Hymenobacter negativus</name>
    <dbReference type="NCBI Taxonomy" id="2795026"/>
    <lineage>
        <taxon>Bacteria</taxon>
        <taxon>Pseudomonadati</taxon>
        <taxon>Bacteroidota</taxon>
        <taxon>Cytophagia</taxon>
        <taxon>Cytophagales</taxon>
        <taxon>Hymenobacteraceae</taxon>
        <taxon>Hymenobacter</taxon>
    </lineage>
</organism>
<feature type="domain" description="DUF6843" evidence="3">
    <location>
        <begin position="96"/>
        <end position="174"/>
    </location>
</feature>
<keyword evidence="2" id="KW-0472">Membrane</keyword>
<dbReference type="EMBL" id="JAGETZ010000001">
    <property type="protein sequence ID" value="MBO2008110.1"/>
    <property type="molecule type" value="Genomic_DNA"/>
</dbReference>
<feature type="transmembrane region" description="Helical" evidence="2">
    <location>
        <begin position="15"/>
        <end position="35"/>
    </location>
</feature>
<feature type="region of interest" description="Disordered" evidence="1">
    <location>
        <begin position="264"/>
        <end position="283"/>
    </location>
</feature>
<protein>
    <recommendedName>
        <fullName evidence="3">DUF6843 domain-containing protein</fullName>
    </recommendedName>
</protein>
<gene>
    <name evidence="4" type="ORF">J4E00_03550</name>
</gene>
<sequence length="283" mass="31177">MDQPPPKPNTSTGSAARSILLVVGLCLMGMAVWLFSILYFLFIFCVPLYIAGAVLVLVSGPKPPAWLKVLAILFPILAWFGTAVVSQRLAKKQPAATFLIPDGYEGPVLLVLGEPCGLPPEKVDGRLIYHVPANGIVITQNPAWDSNAPENQYPNEGYYSTSDNEYYVVDRAGKHLRELTELSENYDDDPNAAPYSTTSWTSLGRDDVGVFPQSPIIFSPTDDSTRYDFQEFNVSSFARLHQQENNERSSTQRDIADRLVAQCRQRGGRPSARVPIPADTTAL</sequence>
<feature type="transmembrane region" description="Helical" evidence="2">
    <location>
        <begin position="40"/>
        <end position="59"/>
    </location>
</feature>